<dbReference type="GO" id="GO:0005524">
    <property type="term" value="F:ATP binding"/>
    <property type="evidence" value="ECO:0007669"/>
    <property type="project" value="UniProtKB-KW"/>
</dbReference>
<evidence type="ECO:0000256" key="1">
    <source>
        <dbReference type="ARBA" id="ARBA00022741"/>
    </source>
</evidence>
<dbReference type="Gene3D" id="1.10.8.60">
    <property type="match status" value="1"/>
</dbReference>
<dbReference type="SMART" id="SM00382">
    <property type="entry name" value="AAA"/>
    <property type="match status" value="1"/>
</dbReference>
<dbReference type="EMBL" id="MFGX01000092">
    <property type="protein sequence ID" value="OGF53991.1"/>
    <property type="molecule type" value="Genomic_DNA"/>
</dbReference>
<feature type="domain" description="AAA+ ATPase" evidence="6">
    <location>
        <begin position="230"/>
        <end position="383"/>
    </location>
</feature>
<dbReference type="PRINTS" id="PR00300">
    <property type="entry name" value="CLPPROTEASEA"/>
</dbReference>
<dbReference type="InterPro" id="IPR050168">
    <property type="entry name" value="AAA_ATPase_domain"/>
</dbReference>
<comment type="similarity">
    <text evidence="4">Belongs to the AAA ATPase family.</text>
</comment>
<keyword evidence="3 5" id="KW-0175">Coiled coil</keyword>
<evidence type="ECO:0000259" key="6">
    <source>
        <dbReference type="SMART" id="SM00382"/>
    </source>
</evidence>
<dbReference type="GO" id="GO:0016887">
    <property type="term" value="F:ATP hydrolysis activity"/>
    <property type="evidence" value="ECO:0007669"/>
    <property type="project" value="InterPro"/>
</dbReference>
<dbReference type="InterPro" id="IPR003960">
    <property type="entry name" value="ATPase_AAA_CS"/>
</dbReference>
<dbReference type="Proteomes" id="UP000179157">
    <property type="component" value="Unassembled WGS sequence"/>
</dbReference>
<evidence type="ECO:0000313" key="7">
    <source>
        <dbReference type="EMBL" id="OGF53991.1"/>
    </source>
</evidence>
<dbReference type="InterPro" id="IPR041626">
    <property type="entry name" value="Prot_ATP_ID_OB_N"/>
</dbReference>
<dbReference type="Gene3D" id="3.40.50.300">
    <property type="entry name" value="P-loop containing nucleotide triphosphate hydrolases"/>
    <property type="match status" value="1"/>
</dbReference>
<evidence type="ECO:0000256" key="4">
    <source>
        <dbReference type="RuleBase" id="RU003651"/>
    </source>
</evidence>
<dbReference type="Gene3D" id="2.40.50.140">
    <property type="entry name" value="Nucleic acid-binding proteins"/>
    <property type="match status" value="2"/>
</dbReference>
<dbReference type="PROSITE" id="PS00674">
    <property type="entry name" value="AAA"/>
    <property type="match status" value="1"/>
</dbReference>
<dbReference type="InterPro" id="IPR027417">
    <property type="entry name" value="P-loop_NTPase"/>
</dbReference>
<name>A0A1F5UTD9_FRAXR</name>
<evidence type="ECO:0000313" key="8">
    <source>
        <dbReference type="Proteomes" id="UP000179157"/>
    </source>
</evidence>
<accession>A0A1F5UTD9</accession>
<protein>
    <submittedName>
        <fullName evidence="7">Peptidase</fullName>
    </submittedName>
</protein>
<gene>
    <name evidence="7" type="ORF">A2Z21_05175</name>
</gene>
<dbReference type="PANTHER" id="PTHR23077">
    <property type="entry name" value="AAA-FAMILY ATPASE"/>
    <property type="match status" value="1"/>
</dbReference>
<dbReference type="STRING" id="1817864.A2Z21_05175"/>
<sequence>MRARAVLAEILARTPQNDSRLELLELLDDQLQVDEHQLQEAREALNQFEEVYKKLTAPANRIGTYLGSPADGIAYIAMGDAEYYANVDPKLNGKTLKIGTRIKVNEAFTVIGDLGYHPEGPIVKVSEVLPDGRLRVSLDGHQLSGRIMLRSVDLEKATLKPGDEVRLEPSLRVAIEHFQKSEIRGYYLEQVPEITWEQVGGQEEALQLIRDAIERPLLYPELYKKFGKRQLKGILLYGPPGCGKTLIAKATAYNLTQSYKERVGGDVRQYFMFINGPQLLNMWLGETERMVREIFTAARERAKEGHLVFVFIDEADALLRVRSSGRYLNIANTVVPQFAAEMDGLVDLENVVVLLTSNRPDYIDPAILRPERIDRKVKIGRPDRRASADILKIYLNERVPLDPEWIKEHRDDREEARKALVEQAAEFLYRRSPETAFLEVHLRSGRRETLYWSELVSGALLMSAVERAKDFAIQRCIGRKNAQEGIGPQDLQEAIRAEYSENEIFPKTDYLEDWLKLIDYESEDVMEVRPIRGGSRRFPTESVV</sequence>
<dbReference type="InterPro" id="IPR001270">
    <property type="entry name" value="ClpA/B"/>
</dbReference>
<dbReference type="Pfam" id="PF00004">
    <property type="entry name" value="AAA"/>
    <property type="match status" value="1"/>
</dbReference>
<dbReference type="InterPro" id="IPR032501">
    <property type="entry name" value="Prot_ATP_ID_OB_2nd"/>
</dbReference>
<dbReference type="InterPro" id="IPR003593">
    <property type="entry name" value="AAA+_ATPase"/>
</dbReference>
<proteinExistence type="inferred from homology"/>
<dbReference type="Pfam" id="PF17758">
    <property type="entry name" value="Prot_ATP_ID_OB_N"/>
    <property type="match status" value="1"/>
</dbReference>
<dbReference type="SUPFAM" id="SSF52540">
    <property type="entry name" value="P-loop containing nucleoside triphosphate hydrolases"/>
    <property type="match status" value="1"/>
</dbReference>
<keyword evidence="2 4" id="KW-0067">ATP-binding</keyword>
<comment type="caution">
    <text evidence="7">The sequence shown here is derived from an EMBL/GenBank/DDBJ whole genome shotgun (WGS) entry which is preliminary data.</text>
</comment>
<organism evidence="7 8">
    <name type="scientific">Fraserbacteria sp. (strain RBG_16_55_9)</name>
    <dbReference type="NCBI Taxonomy" id="1817864"/>
    <lineage>
        <taxon>Bacteria</taxon>
        <taxon>Candidatus Fraseribacteriota</taxon>
    </lineage>
</organism>
<keyword evidence="1 4" id="KW-0547">Nucleotide-binding</keyword>
<evidence type="ECO:0000256" key="3">
    <source>
        <dbReference type="ARBA" id="ARBA00023054"/>
    </source>
</evidence>
<dbReference type="AlphaFoldDB" id="A0A1F5UTD9"/>
<feature type="coiled-coil region" evidence="5">
    <location>
        <begin position="24"/>
        <end position="51"/>
    </location>
</feature>
<dbReference type="InterPro" id="IPR003959">
    <property type="entry name" value="ATPase_AAA_core"/>
</dbReference>
<evidence type="ECO:0000256" key="2">
    <source>
        <dbReference type="ARBA" id="ARBA00022840"/>
    </source>
</evidence>
<dbReference type="InterPro" id="IPR012340">
    <property type="entry name" value="NA-bd_OB-fold"/>
</dbReference>
<dbReference type="Pfam" id="PF16450">
    <property type="entry name" value="Prot_ATP_ID_OB_C"/>
    <property type="match status" value="1"/>
</dbReference>
<dbReference type="FunFam" id="3.40.50.300:FF:001025">
    <property type="entry name" value="ATPase family, AAA domain-containing 2B"/>
    <property type="match status" value="1"/>
</dbReference>
<reference evidence="7 8" key="1">
    <citation type="journal article" date="2016" name="Nat. Commun.">
        <title>Thousands of microbial genomes shed light on interconnected biogeochemical processes in an aquifer system.</title>
        <authorList>
            <person name="Anantharaman K."/>
            <person name="Brown C.T."/>
            <person name="Hug L.A."/>
            <person name="Sharon I."/>
            <person name="Castelle C.J."/>
            <person name="Probst A.J."/>
            <person name="Thomas B.C."/>
            <person name="Singh A."/>
            <person name="Wilkins M.J."/>
            <person name="Karaoz U."/>
            <person name="Brodie E.L."/>
            <person name="Williams K.H."/>
            <person name="Hubbard S.S."/>
            <person name="Banfield J.F."/>
        </authorList>
    </citation>
    <scope>NUCLEOTIDE SEQUENCE [LARGE SCALE GENOMIC DNA]</scope>
    <source>
        <strain evidence="8">RBG_16_55_9</strain>
    </source>
</reference>
<dbReference type="PANTHER" id="PTHR23077:SF144">
    <property type="entry name" value="PROTEASOME-ASSOCIATED ATPASE"/>
    <property type="match status" value="1"/>
</dbReference>
<evidence type="ECO:0000256" key="5">
    <source>
        <dbReference type="SAM" id="Coils"/>
    </source>
</evidence>